<accession>A0A5K7X2K4</accession>
<organism evidence="1 2">
    <name type="scientific">Sporolactobacillus terrae</name>
    <dbReference type="NCBI Taxonomy" id="269673"/>
    <lineage>
        <taxon>Bacteria</taxon>
        <taxon>Bacillati</taxon>
        <taxon>Bacillota</taxon>
        <taxon>Bacilli</taxon>
        <taxon>Bacillales</taxon>
        <taxon>Sporolactobacillaceae</taxon>
        <taxon>Sporolactobacillus</taxon>
    </lineage>
</organism>
<name>A0A5K7X2K4_9BACL</name>
<evidence type="ECO:0000313" key="1">
    <source>
        <dbReference type="EMBL" id="BBN99168.1"/>
    </source>
</evidence>
<dbReference type="AlphaFoldDB" id="A0A5K7X2K4"/>
<gene>
    <name evidence="1" type="primary">pi229</name>
    <name evidence="1" type="ORF">St703_18730</name>
</gene>
<dbReference type="Proteomes" id="UP000326951">
    <property type="component" value="Chromosome"/>
</dbReference>
<reference evidence="1 2" key="1">
    <citation type="submission" date="2019-09" db="EMBL/GenBank/DDBJ databases">
        <title>Complete genome sequence of Sporolactobacillus terrae 70-3.</title>
        <authorList>
            <person name="Tanaka N."/>
            <person name="Shiwa Y."/>
            <person name="Fujita N."/>
            <person name="Tanasupawat S."/>
        </authorList>
    </citation>
    <scope>NUCLEOTIDE SEQUENCE [LARGE SCALE GENOMIC DNA]</scope>
    <source>
        <strain evidence="1 2">70-3</strain>
    </source>
</reference>
<evidence type="ECO:0000313" key="2">
    <source>
        <dbReference type="Proteomes" id="UP000326951"/>
    </source>
</evidence>
<proteinExistence type="predicted"/>
<sequence>MTKAASKETIKRRTIEDMKKLGVHKTQYNRLIDIYSELVHQYLELTIEFENGGYQFQVETDQGGAKKSPIVATLENLRKDILAYSDRLCLSPKAFENVTADTGKKSVLAEALKNLS</sequence>
<evidence type="ECO:0008006" key="3">
    <source>
        <dbReference type="Google" id="ProtNLM"/>
    </source>
</evidence>
<protein>
    <recommendedName>
        <fullName evidence="3">Terminase</fullName>
    </recommendedName>
</protein>
<dbReference type="InterPro" id="IPR006448">
    <property type="entry name" value="Phage_term_ssu_P27"/>
</dbReference>
<dbReference type="RefSeq" id="WP_152080551.1">
    <property type="nucleotide sequence ID" value="NZ_AP021853.1"/>
</dbReference>
<dbReference type="EMBL" id="AP021853">
    <property type="protein sequence ID" value="BBN99168.1"/>
    <property type="molecule type" value="Genomic_DNA"/>
</dbReference>
<dbReference type="Pfam" id="PF05119">
    <property type="entry name" value="Terminase_4"/>
    <property type="match status" value="1"/>
</dbReference>